<dbReference type="EMBL" id="CP000860">
    <property type="protein sequence ID" value="ACA59965.1"/>
    <property type="molecule type" value="Genomic_DNA"/>
</dbReference>
<proteinExistence type="inferred from homology"/>
<feature type="transmembrane region" description="Helical" evidence="6">
    <location>
        <begin position="194"/>
        <end position="213"/>
    </location>
</feature>
<name>B1I4Q8_DESAP</name>
<keyword evidence="3 6" id="KW-0133">Cell shape</keyword>
<dbReference type="EC" id="2.4.99.28" evidence="6"/>
<feature type="transmembrane region" description="Helical" evidence="6">
    <location>
        <begin position="119"/>
        <end position="139"/>
    </location>
</feature>
<evidence type="ECO:0000313" key="8">
    <source>
        <dbReference type="Proteomes" id="UP000008544"/>
    </source>
</evidence>
<reference evidence="7 8" key="2">
    <citation type="journal article" date="2008" name="Science">
        <title>Environmental genomics reveals a single-species ecosystem deep within Earth.</title>
        <authorList>
            <person name="Chivian D."/>
            <person name="Brodie E.L."/>
            <person name="Alm E.J."/>
            <person name="Culley D.E."/>
            <person name="Dehal P.S."/>
            <person name="Desantis T.Z."/>
            <person name="Gihring T.M."/>
            <person name="Lapidus A."/>
            <person name="Lin L.H."/>
            <person name="Lowry S.R."/>
            <person name="Moser D.P."/>
            <person name="Richardson P.M."/>
            <person name="Southam G."/>
            <person name="Wanger G."/>
            <person name="Pratt L.M."/>
            <person name="Andersen G.L."/>
            <person name="Hazen T.C."/>
            <person name="Brockman F.J."/>
            <person name="Arkin A.P."/>
            <person name="Onstott T.C."/>
        </authorList>
    </citation>
    <scope>NUCLEOTIDE SEQUENCE [LARGE SCALE GENOMIC DNA]</scope>
    <source>
        <strain evidence="7 8">MP104C</strain>
    </source>
</reference>
<protein>
    <recommendedName>
        <fullName evidence="6">Peptidoglycan glycosyltransferase RodA</fullName>
        <shortName evidence="6">PGT</shortName>
        <ecNumber evidence="6">2.4.99.28</ecNumber>
    </recommendedName>
    <alternativeName>
        <fullName evidence="6">Cell elongation protein RodA</fullName>
    </alternativeName>
    <alternativeName>
        <fullName evidence="6">Cell wall polymerase</fullName>
    </alternativeName>
    <alternativeName>
        <fullName evidence="6">Peptidoglycan polymerase</fullName>
        <shortName evidence="6">PG polymerase</shortName>
    </alternativeName>
</protein>
<keyword evidence="6" id="KW-0328">Glycosyltransferase</keyword>
<keyword evidence="4 6" id="KW-1133">Transmembrane helix</keyword>
<dbReference type="STRING" id="477974.Daud_1459"/>
<dbReference type="HOGENOM" id="CLU_029243_2_1_9"/>
<dbReference type="GO" id="GO:0071555">
    <property type="term" value="P:cell wall organization"/>
    <property type="evidence" value="ECO:0007669"/>
    <property type="project" value="UniProtKB-KW"/>
</dbReference>
<keyword evidence="8" id="KW-1185">Reference proteome</keyword>
<feature type="transmembrane region" description="Helical" evidence="6">
    <location>
        <begin position="321"/>
        <end position="339"/>
    </location>
</feature>
<dbReference type="UniPathway" id="UPA00219"/>
<evidence type="ECO:0000256" key="4">
    <source>
        <dbReference type="ARBA" id="ARBA00022989"/>
    </source>
</evidence>
<evidence type="ECO:0000313" key="7">
    <source>
        <dbReference type="EMBL" id="ACA59965.1"/>
    </source>
</evidence>
<dbReference type="HAMAP" id="MF_02079">
    <property type="entry name" value="PGT_RodA"/>
    <property type="match status" value="1"/>
</dbReference>
<dbReference type="PANTHER" id="PTHR30474:SF1">
    <property type="entry name" value="PEPTIDOGLYCAN GLYCOSYLTRANSFERASE MRDB"/>
    <property type="match status" value="1"/>
</dbReference>
<dbReference type="GO" id="GO:0015648">
    <property type="term" value="F:lipid-linked peptidoglycan transporter activity"/>
    <property type="evidence" value="ECO:0007669"/>
    <property type="project" value="TreeGrafter"/>
</dbReference>
<keyword evidence="6" id="KW-0573">Peptidoglycan synthesis</keyword>
<evidence type="ECO:0000256" key="1">
    <source>
        <dbReference type="ARBA" id="ARBA00004141"/>
    </source>
</evidence>
<feature type="transmembrane region" description="Helical" evidence="6">
    <location>
        <begin position="20"/>
        <end position="45"/>
    </location>
</feature>
<keyword evidence="6" id="KW-0808">Transferase</keyword>
<dbReference type="InterPro" id="IPR001182">
    <property type="entry name" value="FtsW/RodA"/>
</dbReference>
<dbReference type="OrthoDB" id="9812661at2"/>
<keyword evidence="6" id="KW-0961">Cell wall biogenesis/degradation</keyword>
<comment type="pathway">
    <text evidence="6">Cell wall biogenesis; peptidoglycan biosynthesis.</text>
</comment>
<evidence type="ECO:0000256" key="6">
    <source>
        <dbReference type="HAMAP-Rule" id="MF_02079"/>
    </source>
</evidence>
<feature type="transmembrane region" description="Helical" evidence="6">
    <location>
        <begin position="88"/>
        <end position="107"/>
    </location>
</feature>
<keyword evidence="5 6" id="KW-0472">Membrane</keyword>
<evidence type="ECO:0000256" key="5">
    <source>
        <dbReference type="ARBA" id="ARBA00023136"/>
    </source>
</evidence>
<comment type="subcellular location">
    <subcellularLocation>
        <location evidence="6">Cell membrane</location>
        <topology evidence="6">Multi-pass membrane protein</topology>
    </subcellularLocation>
    <subcellularLocation>
        <location evidence="1">Membrane</location>
        <topology evidence="1">Multi-pass membrane protein</topology>
    </subcellularLocation>
</comment>
<keyword evidence="6" id="KW-1003">Cell membrane</keyword>
<feature type="transmembrane region" description="Helical" evidence="6">
    <location>
        <begin position="57"/>
        <end position="76"/>
    </location>
</feature>
<dbReference type="Proteomes" id="UP000008544">
    <property type="component" value="Chromosome"/>
</dbReference>
<dbReference type="PANTHER" id="PTHR30474">
    <property type="entry name" value="CELL CYCLE PROTEIN"/>
    <property type="match status" value="1"/>
</dbReference>
<organism evidence="7 8">
    <name type="scientific">Desulforudis audaxviator (strain MP104C)</name>
    <dbReference type="NCBI Taxonomy" id="477974"/>
    <lineage>
        <taxon>Bacteria</taxon>
        <taxon>Bacillati</taxon>
        <taxon>Bacillota</taxon>
        <taxon>Clostridia</taxon>
        <taxon>Thermoanaerobacterales</taxon>
        <taxon>Candidatus Desulforudaceae</taxon>
        <taxon>Candidatus Desulforudis</taxon>
    </lineage>
</organism>
<feature type="transmembrane region" description="Helical" evidence="6">
    <location>
        <begin position="173"/>
        <end position="189"/>
    </location>
</feature>
<dbReference type="InterPro" id="IPR011923">
    <property type="entry name" value="RodA/MrdB"/>
</dbReference>
<dbReference type="eggNOG" id="COG0772">
    <property type="taxonomic scope" value="Bacteria"/>
</dbReference>
<dbReference type="GO" id="GO:0051301">
    <property type="term" value="P:cell division"/>
    <property type="evidence" value="ECO:0007669"/>
    <property type="project" value="InterPro"/>
</dbReference>
<dbReference type="GO" id="GO:0032153">
    <property type="term" value="C:cell division site"/>
    <property type="evidence" value="ECO:0007669"/>
    <property type="project" value="TreeGrafter"/>
</dbReference>
<dbReference type="GO" id="GO:0005886">
    <property type="term" value="C:plasma membrane"/>
    <property type="evidence" value="ECO:0007669"/>
    <property type="project" value="UniProtKB-SubCell"/>
</dbReference>
<dbReference type="NCBIfam" id="TIGR02210">
    <property type="entry name" value="rodA_shape"/>
    <property type="match status" value="1"/>
</dbReference>
<comment type="function">
    <text evidence="6">Peptidoglycan polymerase that is essential for cell wall elongation.</text>
</comment>
<feature type="transmembrane region" description="Helical" evidence="6">
    <location>
        <begin position="151"/>
        <end position="167"/>
    </location>
</feature>
<evidence type="ECO:0000256" key="3">
    <source>
        <dbReference type="ARBA" id="ARBA00022960"/>
    </source>
</evidence>
<feature type="transmembrane region" description="Helical" evidence="6">
    <location>
        <begin position="283"/>
        <end position="309"/>
    </location>
</feature>
<sequence length="388" mass="42575">MGEKAGVWEISRNRKILKNLDYTLILAAMAIIALGLVTVTSATQVTSLPGEAGFGFLWKQLLGITLGVTAFGFFLFWRYEELARYTRLLYVVNLALLLAVFAVGHSAGGARRWIQLGPLMFQPSEFAKLVVIIGLAVFLSEREGQLSRFRDLLPAFAYVGVPMLLILAQPDLGTALVFIAITLGMLFVAGARPLLLGGLTLAGLSGMVLWIWAHLNYGIWIPLKSYQITRLTIFLDPWSDWHKDGYHMIQSQIAIGAGGLWGRGLFSGTQNQLNFLPEQHTDFIFSVLAEELGFVGVVFLLTLYFVVLYRGLRIAGQSKDLCGTLMATGVVSMLAFHILTNVGMAAGIMPVTGITLPLFSYGPSSMMFTLAALGLLCNVWVRRQTIVF</sequence>
<accession>B1I4Q8</accession>
<dbReference type="AlphaFoldDB" id="B1I4Q8"/>
<reference evidence="8" key="1">
    <citation type="submission" date="2007-10" db="EMBL/GenBank/DDBJ databases">
        <title>Complete sequence of chromosome of Desulforudis audaxviator MP104C.</title>
        <authorList>
            <person name="Copeland A."/>
            <person name="Lucas S."/>
            <person name="Lapidus A."/>
            <person name="Barry K."/>
            <person name="Glavina del Rio T."/>
            <person name="Dalin E."/>
            <person name="Tice H."/>
            <person name="Bruce D."/>
            <person name="Pitluck S."/>
            <person name="Lowry S.R."/>
            <person name="Larimer F."/>
            <person name="Land M.L."/>
            <person name="Hauser L."/>
            <person name="Kyrpides N."/>
            <person name="Ivanova N.N."/>
            <person name="Richardson P."/>
        </authorList>
    </citation>
    <scope>NUCLEOTIDE SEQUENCE [LARGE SCALE GENOMIC DNA]</scope>
    <source>
        <strain evidence="8">MP104C</strain>
    </source>
</reference>
<gene>
    <name evidence="6" type="primary">rodA</name>
    <name evidence="7" type="ordered locus">Daud_1459</name>
</gene>
<feature type="transmembrane region" description="Helical" evidence="6">
    <location>
        <begin position="359"/>
        <end position="381"/>
    </location>
</feature>
<dbReference type="GO" id="GO:0009252">
    <property type="term" value="P:peptidoglycan biosynthetic process"/>
    <property type="evidence" value="ECO:0007669"/>
    <property type="project" value="UniProtKB-UniRule"/>
</dbReference>
<dbReference type="RefSeq" id="WP_012302550.1">
    <property type="nucleotide sequence ID" value="NC_010424.1"/>
</dbReference>
<comment type="catalytic activity">
    <reaction evidence="6">
        <text>[GlcNAc-(1-&gt;4)-Mur2Ac(oyl-L-Ala-gamma-D-Glu-L-Lys-D-Ala-D-Ala)](n)-di-trans,octa-cis-undecaprenyl diphosphate + beta-D-GlcNAc-(1-&gt;4)-Mur2Ac(oyl-L-Ala-gamma-D-Glu-L-Lys-D-Ala-D-Ala)-di-trans,octa-cis-undecaprenyl diphosphate = [GlcNAc-(1-&gt;4)-Mur2Ac(oyl-L-Ala-gamma-D-Glu-L-Lys-D-Ala-D-Ala)](n+1)-di-trans,octa-cis-undecaprenyl diphosphate + di-trans,octa-cis-undecaprenyl diphosphate + H(+)</text>
        <dbReference type="Rhea" id="RHEA:23708"/>
        <dbReference type="Rhea" id="RHEA-COMP:9602"/>
        <dbReference type="Rhea" id="RHEA-COMP:9603"/>
        <dbReference type="ChEBI" id="CHEBI:15378"/>
        <dbReference type="ChEBI" id="CHEBI:58405"/>
        <dbReference type="ChEBI" id="CHEBI:60033"/>
        <dbReference type="ChEBI" id="CHEBI:78435"/>
        <dbReference type="EC" id="2.4.99.28"/>
    </reaction>
</comment>
<evidence type="ECO:0000256" key="2">
    <source>
        <dbReference type="ARBA" id="ARBA00022692"/>
    </source>
</evidence>
<dbReference type="GO" id="GO:0008955">
    <property type="term" value="F:peptidoglycan glycosyltransferase activity"/>
    <property type="evidence" value="ECO:0007669"/>
    <property type="project" value="UniProtKB-UniRule"/>
</dbReference>
<keyword evidence="2 6" id="KW-0812">Transmembrane</keyword>
<dbReference type="KEGG" id="dau:Daud_1459"/>
<dbReference type="Pfam" id="PF01098">
    <property type="entry name" value="FTSW_RODA_SPOVE"/>
    <property type="match status" value="1"/>
</dbReference>
<dbReference type="GO" id="GO:0008360">
    <property type="term" value="P:regulation of cell shape"/>
    <property type="evidence" value="ECO:0007669"/>
    <property type="project" value="UniProtKB-KW"/>
</dbReference>
<comment type="similarity">
    <text evidence="6">Belongs to the SEDS family. MrdB/RodA subfamily.</text>
</comment>